<gene>
    <name evidence="8" type="primary">greA</name>
    <name evidence="12" type="ORF">A3D64_01865</name>
</gene>
<dbReference type="Pfam" id="PF01272">
    <property type="entry name" value="GreA_GreB"/>
    <property type="match status" value="1"/>
</dbReference>
<dbReference type="GO" id="GO:0006354">
    <property type="term" value="P:DNA-templated transcription elongation"/>
    <property type="evidence" value="ECO:0007669"/>
    <property type="project" value="TreeGrafter"/>
</dbReference>
<dbReference type="AlphaFoldDB" id="A0A1G2REH3"/>
<evidence type="ECO:0000256" key="4">
    <source>
        <dbReference type="ARBA" id="ARBA00023125"/>
    </source>
</evidence>
<dbReference type="InterPro" id="IPR036805">
    <property type="entry name" value="Tscrpt_elong_fac_GreA/B_N_sf"/>
</dbReference>
<dbReference type="InterPro" id="IPR001437">
    <property type="entry name" value="Tscrpt_elong_fac_GreA/B_C"/>
</dbReference>
<evidence type="ECO:0000256" key="6">
    <source>
        <dbReference type="ARBA" id="ARBA00024916"/>
    </source>
</evidence>
<dbReference type="SUPFAM" id="SSF54534">
    <property type="entry name" value="FKBP-like"/>
    <property type="match status" value="1"/>
</dbReference>
<feature type="domain" description="Transcription elongation factor GreA/GreB N-terminal" evidence="11">
    <location>
        <begin position="3"/>
        <end position="73"/>
    </location>
</feature>
<dbReference type="EMBL" id="MHUB01000017">
    <property type="protein sequence ID" value="OHA70789.1"/>
    <property type="molecule type" value="Genomic_DNA"/>
</dbReference>
<dbReference type="HAMAP" id="MF_00105">
    <property type="entry name" value="GreA_GreB"/>
    <property type="match status" value="1"/>
</dbReference>
<evidence type="ECO:0000256" key="9">
    <source>
        <dbReference type="RuleBase" id="RU000556"/>
    </source>
</evidence>
<dbReference type="PANTHER" id="PTHR30437">
    <property type="entry name" value="TRANSCRIPTION ELONGATION FACTOR GREA"/>
    <property type="match status" value="1"/>
</dbReference>
<evidence type="ECO:0000259" key="10">
    <source>
        <dbReference type="Pfam" id="PF01272"/>
    </source>
</evidence>
<comment type="similarity">
    <text evidence="1 8 9">Belongs to the GreA/GreB family.</text>
</comment>
<evidence type="ECO:0000259" key="11">
    <source>
        <dbReference type="Pfam" id="PF03449"/>
    </source>
</evidence>
<keyword evidence="4 8" id="KW-0238">DNA-binding</keyword>
<organism evidence="12 13">
    <name type="scientific">Candidatus Wildermuthbacteria bacterium RIFCSPHIGHO2_02_FULL_49_9</name>
    <dbReference type="NCBI Taxonomy" id="1802456"/>
    <lineage>
        <taxon>Bacteria</taxon>
        <taxon>Candidatus Wildermuthiibacteriota</taxon>
    </lineage>
</organism>
<dbReference type="GO" id="GO:0003677">
    <property type="term" value="F:DNA binding"/>
    <property type="evidence" value="ECO:0007669"/>
    <property type="project" value="UniProtKB-UniRule"/>
</dbReference>
<feature type="coiled-coil region" evidence="8">
    <location>
        <begin position="47"/>
        <end position="74"/>
    </location>
</feature>
<evidence type="ECO:0000256" key="5">
    <source>
        <dbReference type="ARBA" id="ARBA00023163"/>
    </source>
</evidence>
<comment type="caution">
    <text evidence="12">The sequence shown here is derived from an EMBL/GenBank/DDBJ whole genome shotgun (WGS) entry which is preliminary data.</text>
</comment>
<reference evidence="12 13" key="1">
    <citation type="journal article" date="2016" name="Nat. Commun.">
        <title>Thousands of microbial genomes shed light on interconnected biogeochemical processes in an aquifer system.</title>
        <authorList>
            <person name="Anantharaman K."/>
            <person name="Brown C.T."/>
            <person name="Hug L.A."/>
            <person name="Sharon I."/>
            <person name="Castelle C.J."/>
            <person name="Probst A.J."/>
            <person name="Thomas B.C."/>
            <person name="Singh A."/>
            <person name="Wilkins M.J."/>
            <person name="Karaoz U."/>
            <person name="Brodie E.L."/>
            <person name="Williams K.H."/>
            <person name="Hubbard S.S."/>
            <person name="Banfield J.F."/>
        </authorList>
    </citation>
    <scope>NUCLEOTIDE SEQUENCE [LARGE SCALE GENOMIC DNA]</scope>
</reference>
<dbReference type="InterPro" id="IPR028624">
    <property type="entry name" value="Tscrpt_elong_fac_GreA/B"/>
</dbReference>
<dbReference type="FunFam" id="1.10.287.180:FF:000001">
    <property type="entry name" value="Transcription elongation factor GreA"/>
    <property type="match status" value="1"/>
</dbReference>
<evidence type="ECO:0000256" key="2">
    <source>
        <dbReference type="ARBA" id="ARBA00013729"/>
    </source>
</evidence>
<evidence type="ECO:0000256" key="1">
    <source>
        <dbReference type="ARBA" id="ARBA00008213"/>
    </source>
</evidence>
<keyword evidence="8" id="KW-0175">Coiled coil</keyword>
<dbReference type="Pfam" id="PF03449">
    <property type="entry name" value="GreA_GreB_N"/>
    <property type="match status" value="1"/>
</dbReference>
<evidence type="ECO:0000256" key="3">
    <source>
        <dbReference type="ARBA" id="ARBA00023015"/>
    </source>
</evidence>
<protein>
    <recommendedName>
        <fullName evidence="2 8">Transcription elongation factor GreA</fullName>
    </recommendedName>
    <alternativeName>
        <fullName evidence="7 8">Transcript cleavage factor GreA</fullName>
    </alternativeName>
</protein>
<feature type="domain" description="Transcription elongation factor GreA/GreB C-terminal" evidence="10">
    <location>
        <begin position="80"/>
        <end position="151"/>
    </location>
</feature>
<sequence>MQNYITKEGLQKVQEELSHLKTIKRRELTERLRKAISFGDLSENFDYHNAKEEQEMLERRIAELEDMISNAKVVEHLGRSGVIQIGSQVTLEIGKETWVITITGPQEADPTEDKISASSPLGEVLLGKKKGARVKFETPKGGQSYKVLDIS</sequence>
<name>A0A1G2REH3_9BACT</name>
<dbReference type="Proteomes" id="UP000178613">
    <property type="component" value="Unassembled WGS sequence"/>
</dbReference>
<evidence type="ECO:0000256" key="7">
    <source>
        <dbReference type="ARBA" id="ARBA00030776"/>
    </source>
</evidence>
<dbReference type="GO" id="GO:0070063">
    <property type="term" value="F:RNA polymerase binding"/>
    <property type="evidence" value="ECO:0007669"/>
    <property type="project" value="InterPro"/>
</dbReference>
<evidence type="ECO:0000313" key="12">
    <source>
        <dbReference type="EMBL" id="OHA70789.1"/>
    </source>
</evidence>
<dbReference type="InterPro" id="IPR022691">
    <property type="entry name" value="Tscrpt_elong_fac_GreA/B_N"/>
</dbReference>
<keyword evidence="5 8" id="KW-0804">Transcription</keyword>
<accession>A0A1G2REH3</accession>
<dbReference type="InterPro" id="IPR023459">
    <property type="entry name" value="Tscrpt_elong_fac_GreA/B_fam"/>
</dbReference>
<dbReference type="InterPro" id="IPR006359">
    <property type="entry name" value="Tscrpt_elong_fac_GreA"/>
</dbReference>
<dbReference type="Gene3D" id="3.10.50.30">
    <property type="entry name" value="Transcription elongation factor, GreA/GreB, C-terminal domain"/>
    <property type="match status" value="1"/>
</dbReference>
<dbReference type="PIRSF" id="PIRSF006092">
    <property type="entry name" value="GreA_GreB"/>
    <property type="match status" value="1"/>
</dbReference>
<dbReference type="GO" id="GO:0032784">
    <property type="term" value="P:regulation of DNA-templated transcription elongation"/>
    <property type="evidence" value="ECO:0007669"/>
    <property type="project" value="UniProtKB-UniRule"/>
</dbReference>
<keyword evidence="3 8" id="KW-0805">Transcription regulation</keyword>
<comment type="function">
    <text evidence="6 8 9">Necessary for efficient RNA polymerase transcription elongation past template-encoded arresting sites. The arresting sites in DNA have the property of trapping a certain fraction of elongating RNA polymerases that pass through, resulting in locked ternary complexes. Cleavage of the nascent transcript by cleavage factors such as GreA or GreB allows the resumption of elongation from the new 3'terminus. GreA releases sequences of 2 to 3 nucleotides.</text>
</comment>
<dbReference type="Gene3D" id="1.10.287.180">
    <property type="entry name" value="Transcription elongation factor, GreA/GreB, N-terminal domain"/>
    <property type="match status" value="1"/>
</dbReference>
<dbReference type="SUPFAM" id="SSF46557">
    <property type="entry name" value="GreA transcript cleavage protein, N-terminal domain"/>
    <property type="match status" value="1"/>
</dbReference>
<dbReference type="NCBIfam" id="NF001263">
    <property type="entry name" value="PRK00226.1-4"/>
    <property type="match status" value="1"/>
</dbReference>
<evidence type="ECO:0000313" key="13">
    <source>
        <dbReference type="Proteomes" id="UP000178613"/>
    </source>
</evidence>
<dbReference type="InterPro" id="IPR036953">
    <property type="entry name" value="GreA/GreB_C_sf"/>
</dbReference>
<proteinExistence type="inferred from homology"/>
<dbReference type="NCBIfam" id="TIGR01462">
    <property type="entry name" value="greA"/>
    <property type="match status" value="1"/>
</dbReference>
<dbReference type="PANTHER" id="PTHR30437:SF4">
    <property type="entry name" value="TRANSCRIPTION ELONGATION FACTOR GREA"/>
    <property type="match status" value="1"/>
</dbReference>
<evidence type="ECO:0000256" key="8">
    <source>
        <dbReference type="HAMAP-Rule" id="MF_00105"/>
    </source>
</evidence>